<feature type="compositionally biased region" description="Basic and acidic residues" evidence="2">
    <location>
        <begin position="77"/>
        <end position="90"/>
    </location>
</feature>
<evidence type="ECO:0000313" key="5">
    <source>
        <dbReference type="RefSeq" id="XP_021100875.1"/>
    </source>
</evidence>
<evidence type="ECO:0000313" key="4">
    <source>
        <dbReference type="Proteomes" id="UP000694906"/>
    </source>
</evidence>
<name>A0AAX6RV79_HETGA</name>
<dbReference type="GO" id="GO:0007229">
    <property type="term" value="P:integrin-mediated signaling pathway"/>
    <property type="evidence" value="ECO:0007669"/>
    <property type="project" value="InterPro"/>
</dbReference>
<dbReference type="PANTHER" id="PTHR16830:SF11">
    <property type="entry name" value="PML-RARA-REGULATED ADAPTER MOLECULE 1"/>
    <property type="match status" value="1"/>
</dbReference>
<protein>
    <submittedName>
        <fullName evidence="5">PML-RARA-regulated adapter molecule 1 isoform X1</fullName>
    </submittedName>
</protein>
<reference evidence="5" key="1">
    <citation type="submission" date="2025-08" db="UniProtKB">
        <authorList>
            <consortium name="RefSeq"/>
        </authorList>
    </citation>
    <scope>IDENTIFICATION</scope>
</reference>
<dbReference type="SUPFAM" id="SSF50044">
    <property type="entry name" value="SH3-domain"/>
    <property type="match status" value="1"/>
</dbReference>
<keyword evidence="1" id="KW-0597">Phosphoprotein</keyword>
<evidence type="ECO:0000256" key="2">
    <source>
        <dbReference type="SAM" id="MobiDB-lite"/>
    </source>
</evidence>
<feature type="compositionally biased region" description="Polar residues" evidence="2">
    <location>
        <begin position="172"/>
        <end position="190"/>
    </location>
</feature>
<dbReference type="InterPro" id="IPR036028">
    <property type="entry name" value="SH3-like_dom_sf"/>
</dbReference>
<dbReference type="PANTHER" id="PTHR16830">
    <property type="entry name" value="SH2 CONTAINING ADAPTOR PRAM-1 RELATED"/>
    <property type="match status" value="1"/>
</dbReference>
<feature type="compositionally biased region" description="Low complexity" evidence="2">
    <location>
        <begin position="357"/>
        <end position="372"/>
    </location>
</feature>
<feature type="region of interest" description="Disordered" evidence="2">
    <location>
        <begin position="450"/>
        <end position="531"/>
    </location>
</feature>
<dbReference type="Pfam" id="PF14603">
    <property type="entry name" value="hSH3"/>
    <property type="match status" value="1"/>
</dbReference>
<sequence>MESHQDFRSLQAKFQASRAESSELPPKPPKPEVNKLLKKLPQLEPSEQPKQLPQPQFASLPQKLSQPEFTDPPQKPSKPEFGDLSKKRPQLEASPFPRKHPQPEVRNPARSPSEPKPNVVPKKFQQLESSEGPPRSLLTGLGTLPKKPPQPEFSVYPRKPPKLPVSGLPGKSSPQPEFSEVPQVSPSKPGSTEPCPLSPKPDFGTFPRKPLRPQAGAPPKRSLPQPEFSEVPMQSPSKPESELQKPHSPKPGFSAFPKKALKLEFGDLTRTSSEPEVSVLPKRSQRPEFKALSKKPPQPELGGLPRTSSVPEFSVLPRKFSQPECRGPPRKFSQPEPHALPKQPELFPGLPRKSPLPGSVSESSVPAAVVGSGQLGAARAPRWKSEDLQGRQPPPRRPLPPASSLGPPPAKPPLPPGPLDVQSFWRLPAAGTGVRRTRSSAGMYFQALQARQAEPFPQDPDEIYEMCDEGEPTEDPSPRPRARDEVWSTQQDTRKPPQDPELRGARKENSPQPQQVPSTDPKVLKQMRKAEKAEREFRKKFKFEGEIVIHTRMMIDPNAKTRRGGGKHLGIRRGEILEVIEFTNKDEMLCRDPKGKCEWAWLGGPRGGGGVGCPPSGGPTVPSSSLADGYVPRTALLPLETEVYDDVDVGIWDPLENQPFPRGQ</sequence>
<gene>
    <name evidence="5" type="primary">Pram1</name>
</gene>
<evidence type="ECO:0000259" key="3">
    <source>
        <dbReference type="Pfam" id="PF14603"/>
    </source>
</evidence>
<dbReference type="InterPro" id="IPR043443">
    <property type="entry name" value="FYB1/2-like"/>
</dbReference>
<dbReference type="GO" id="GO:0005886">
    <property type="term" value="C:plasma membrane"/>
    <property type="evidence" value="ECO:0007669"/>
    <property type="project" value="InterPro"/>
</dbReference>
<feature type="region of interest" description="Disordered" evidence="2">
    <location>
        <begin position="1"/>
        <end position="423"/>
    </location>
</feature>
<dbReference type="AlphaFoldDB" id="A0AAX6RV79"/>
<dbReference type="CTD" id="84106"/>
<feature type="compositionally biased region" description="Polar residues" evidence="2">
    <location>
        <begin position="48"/>
        <end position="68"/>
    </location>
</feature>
<dbReference type="RefSeq" id="XP_021100875.1">
    <property type="nucleotide sequence ID" value="XM_021245216.1"/>
</dbReference>
<proteinExistence type="predicted"/>
<feature type="compositionally biased region" description="Pro residues" evidence="2">
    <location>
        <begin position="392"/>
        <end position="418"/>
    </location>
</feature>
<dbReference type="GO" id="GO:0072659">
    <property type="term" value="P:protein localization to plasma membrane"/>
    <property type="evidence" value="ECO:0007669"/>
    <property type="project" value="TreeGrafter"/>
</dbReference>
<dbReference type="GeneID" id="101702398"/>
<feature type="domain" description="Helically-extended SH3" evidence="3">
    <location>
        <begin position="537"/>
        <end position="597"/>
    </location>
</feature>
<dbReference type="GO" id="GO:0050852">
    <property type="term" value="P:T cell receptor signaling pathway"/>
    <property type="evidence" value="ECO:0007669"/>
    <property type="project" value="TreeGrafter"/>
</dbReference>
<feature type="compositionally biased region" description="Basic and acidic residues" evidence="2">
    <location>
        <begin position="476"/>
        <end position="509"/>
    </location>
</feature>
<evidence type="ECO:0000256" key="1">
    <source>
        <dbReference type="ARBA" id="ARBA00022553"/>
    </source>
</evidence>
<dbReference type="Gene3D" id="2.30.30.40">
    <property type="entry name" value="SH3 Domains"/>
    <property type="match status" value="1"/>
</dbReference>
<keyword evidence="4" id="KW-1185">Reference proteome</keyword>
<feature type="compositionally biased region" description="Acidic residues" evidence="2">
    <location>
        <begin position="459"/>
        <end position="474"/>
    </location>
</feature>
<accession>A0AAX6RV79</accession>
<dbReference type="Proteomes" id="UP000694906">
    <property type="component" value="Unplaced"/>
</dbReference>
<organism evidence="4 5">
    <name type="scientific">Heterocephalus glaber</name>
    <name type="common">Naked mole rat</name>
    <dbReference type="NCBI Taxonomy" id="10181"/>
    <lineage>
        <taxon>Eukaryota</taxon>
        <taxon>Metazoa</taxon>
        <taxon>Chordata</taxon>
        <taxon>Craniata</taxon>
        <taxon>Vertebrata</taxon>
        <taxon>Euteleostomi</taxon>
        <taxon>Mammalia</taxon>
        <taxon>Eutheria</taxon>
        <taxon>Euarchontoglires</taxon>
        <taxon>Glires</taxon>
        <taxon>Rodentia</taxon>
        <taxon>Hystricomorpha</taxon>
        <taxon>Bathyergidae</taxon>
        <taxon>Heterocephalus</taxon>
    </lineage>
</organism>
<dbReference type="InterPro" id="IPR029294">
    <property type="entry name" value="hSH3"/>
</dbReference>